<dbReference type="InterPro" id="IPR005226">
    <property type="entry name" value="UPF0014_fam"/>
</dbReference>
<evidence type="ECO:0000313" key="8">
    <source>
        <dbReference type="Proteomes" id="UP001589793"/>
    </source>
</evidence>
<evidence type="ECO:0000256" key="5">
    <source>
        <dbReference type="ARBA" id="ARBA00023136"/>
    </source>
</evidence>
<evidence type="ECO:0000256" key="3">
    <source>
        <dbReference type="ARBA" id="ARBA00022692"/>
    </source>
</evidence>
<comment type="subcellular location">
    <subcellularLocation>
        <location evidence="1">Membrane</location>
        <topology evidence="1">Multi-pass membrane protein</topology>
    </subcellularLocation>
</comment>
<feature type="transmembrane region" description="Helical" evidence="6">
    <location>
        <begin position="126"/>
        <end position="146"/>
    </location>
</feature>
<keyword evidence="5 6" id="KW-0472">Membrane</keyword>
<dbReference type="Pfam" id="PF03649">
    <property type="entry name" value="UPF0014"/>
    <property type="match status" value="1"/>
</dbReference>
<feature type="transmembrane region" description="Helical" evidence="6">
    <location>
        <begin position="219"/>
        <end position="240"/>
    </location>
</feature>
<sequence length="256" mass="25874">MTPFLAAVDPELLLRTLLGLALMVGTVMLVLRLAGTSFGAQPVIAIGRAVLQLGAASLVLSGVLSVPWTVVLVLLFMLMMASTTSGGRLSSLPGGRSAAVAGICAGGLVAVAGVFGLGMVDMSARNLIAIGGIVIGNAMTASTLAGRSFRAQSALRGPEIEAWWSLGAPSTIAFAQVAREAVRDAMVPNLDQTRSTGVVTLPGAFIGALFGGADPLEAARFQLVVLGAIMLAQAIAAVVVTRALSRMRALPVPAGS</sequence>
<organism evidence="7 8">
    <name type="scientific">Brachybacterium hainanense</name>
    <dbReference type="NCBI Taxonomy" id="1541174"/>
    <lineage>
        <taxon>Bacteria</taxon>
        <taxon>Bacillati</taxon>
        <taxon>Actinomycetota</taxon>
        <taxon>Actinomycetes</taxon>
        <taxon>Micrococcales</taxon>
        <taxon>Dermabacteraceae</taxon>
        <taxon>Brachybacterium</taxon>
    </lineage>
</organism>
<evidence type="ECO:0000313" key="7">
    <source>
        <dbReference type="EMBL" id="MFC0675140.1"/>
    </source>
</evidence>
<evidence type="ECO:0000256" key="6">
    <source>
        <dbReference type="SAM" id="Phobius"/>
    </source>
</evidence>
<name>A0ABV6RDS7_9MICO</name>
<feature type="transmembrane region" description="Helical" evidence="6">
    <location>
        <begin position="98"/>
        <end position="120"/>
    </location>
</feature>
<evidence type="ECO:0000256" key="1">
    <source>
        <dbReference type="ARBA" id="ARBA00004141"/>
    </source>
</evidence>
<evidence type="ECO:0000256" key="2">
    <source>
        <dbReference type="ARBA" id="ARBA00005268"/>
    </source>
</evidence>
<keyword evidence="8" id="KW-1185">Reference proteome</keyword>
<gene>
    <name evidence="7" type="ORF">ACFFF6_14345</name>
</gene>
<proteinExistence type="inferred from homology"/>
<keyword evidence="3 6" id="KW-0812">Transmembrane</keyword>
<feature type="transmembrane region" description="Helical" evidence="6">
    <location>
        <begin position="12"/>
        <end position="31"/>
    </location>
</feature>
<dbReference type="Proteomes" id="UP001589793">
    <property type="component" value="Unassembled WGS sequence"/>
</dbReference>
<accession>A0ABV6RDS7</accession>
<keyword evidence="4 6" id="KW-1133">Transmembrane helix</keyword>
<comment type="caution">
    <text evidence="7">The sequence shown here is derived from an EMBL/GenBank/DDBJ whole genome shotgun (WGS) entry which is preliminary data.</text>
</comment>
<comment type="similarity">
    <text evidence="2">Belongs to the UPF0014 family.</text>
</comment>
<dbReference type="PANTHER" id="PTHR30028:SF0">
    <property type="entry name" value="PROTEIN ALUMINUM SENSITIVE 3"/>
    <property type="match status" value="1"/>
</dbReference>
<reference evidence="7 8" key="1">
    <citation type="submission" date="2024-09" db="EMBL/GenBank/DDBJ databases">
        <authorList>
            <person name="Sun Q."/>
            <person name="Mori K."/>
        </authorList>
    </citation>
    <scope>NUCLEOTIDE SEQUENCE [LARGE SCALE GENOMIC DNA]</scope>
    <source>
        <strain evidence="7 8">CICC 10874</strain>
    </source>
</reference>
<feature type="transmembrane region" description="Helical" evidence="6">
    <location>
        <begin position="66"/>
        <end position="86"/>
    </location>
</feature>
<dbReference type="PANTHER" id="PTHR30028">
    <property type="entry name" value="UPF0014 INNER MEMBRANE PROTEIN YBBM-RELATED"/>
    <property type="match status" value="1"/>
</dbReference>
<protein>
    <submittedName>
        <fullName evidence="7">ABC transporter permease</fullName>
    </submittedName>
</protein>
<dbReference type="RefSeq" id="WP_376981894.1">
    <property type="nucleotide sequence ID" value="NZ_JBHLSV010000019.1"/>
</dbReference>
<dbReference type="EMBL" id="JBHLSV010000019">
    <property type="protein sequence ID" value="MFC0675140.1"/>
    <property type="molecule type" value="Genomic_DNA"/>
</dbReference>
<evidence type="ECO:0000256" key="4">
    <source>
        <dbReference type="ARBA" id="ARBA00022989"/>
    </source>
</evidence>